<evidence type="ECO:0000313" key="1">
    <source>
        <dbReference type="EMBL" id="RIW17935.1"/>
    </source>
</evidence>
<reference evidence="1 2" key="1">
    <citation type="submission" date="2018-08" db="EMBL/GenBank/DDBJ databases">
        <title>Vibrio harveyi strains pathogenic to white snook Centropomus viridis Lockington (1877) and potential probiotic bacteria.</title>
        <authorList>
            <person name="Soto-Rodriguez S."/>
            <person name="Gomez-Gil B."/>
            <person name="Lozano-Olvera R."/>
        </authorList>
    </citation>
    <scope>NUCLEOTIDE SEQUENCE [LARGE SCALE GENOMIC DNA]</scope>
    <source>
        <strain evidence="1 2">CAIM 1508</strain>
    </source>
</reference>
<proteinExistence type="predicted"/>
<sequence>MSNQLTEQDEIILLSFNQLNPKKVKLVACEPMPEQVRNRVGRNNIIQNQCYCNAAKSVLSLRWSKKLGSSVQYILGVADMGLGFHGHAWIEVDGVPHDPTFEILDKGIEGRKYFEVSRFTPDELDTFLDENKSIPPAFPDHAPRDSFDLSFWRTLKDKISLIDSECAA</sequence>
<evidence type="ECO:0000313" key="2">
    <source>
        <dbReference type="Proteomes" id="UP000253437"/>
    </source>
</evidence>
<organism evidence="1 2">
    <name type="scientific">Vibrio harveyi</name>
    <name type="common">Beneckea harveyi</name>
    <dbReference type="NCBI Taxonomy" id="669"/>
    <lineage>
        <taxon>Bacteria</taxon>
        <taxon>Pseudomonadati</taxon>
        <taxon>Pseudomonadota</taxon>
        <taxon>Gammaproteobacteria</taxon>
        <taxon>Vibrionales</taxon>
        <taxon>Vibrionaceae</taxon>
        <taxon>Vibrio</taxon>
    </lineage>
</organism>
<accession>A0A8B3DMI1</accession>
<comment type="caution">
    <text evidence="1">The sequence shown here is derived from an EMBL/GenBank/DDBJ whole genome shotgun (WGS) entry which is preliminary data.</text>
</comment>
<gene>
    <name evidence="1" type="ORF">DS957_003980</name>
</gene>
<protein>
    <submittedName>
        <fullName evidence="1">Uncharacterized protein</fullName>
    </submittedName>
</protein>
<dbReference type="EMBL" id="QOUW02000007">
    <property type="protein sequence ID" value="RIW17935.1"/>
    <property type="molecule type" value="Genomic_DNA"/>
</dbReference>
<dbReference type="Proteomes" id="UP000253437">
    <property type="component" value="Unassembled WGS sequence"/>
</dbReference>
<dbReference type="RefSeq" id="WP_114091669.1">
    <property type="nucleotide sequence ID" value="NZ_QOUW02000007.1"/>
</dbReference>
<dbReference type="AlphaFoldDB" id="A0A8B3DMI1"/>
<name>A0A8B3DMI1_VIBHA</name>